<organism evidence="1 2">
    <name type="scientific">Alienimonas chondri</name>
    <dbReference type="NCBI Taxonomy" id="2681879"/>
    <lineage>
        <taxon>Bacteria</taxon>
        <taxon>Pseudomonadati</taxon>
        <taxon>Planctomycetota</taxon>
        <taxon>Planctomycetia</taxon>
        <taxon>Planctomycetales</taxon>
        <taxon>Planctomycetaceae</taxon>
        <taxon>Alienimonas</taxon>
    </lineage>
</organism>
<gene>
    <name evidence="1" type="ORF">LzC2_29980</name>
</gene>
<dbReference type="RefSeq" id="WP_171188391.1">
    <property type="nucleotide sequence ID" value="NZ_WTPX01000106.1"/>
</dbReference>
<comment type="caution">
    <text evidence="1">The sequence shown here is derived from an EMBL/GenBank/DDBJ whole genome shotgun (WGS) entry which is preliminary data.</text>
</comment>
<reference evidence="1 2" key="1">
    <citation type="journal article" date="2020" name="Syst. Appl. Microbiol.">
        <title>Alienimonas chondri sp. nov., a novel planctomycete isolated from the biofilm of the red alga Chondrus crispus.</title>
        <authorList>
            <person name="Vitorino I."/>
            <person name="Albuquerque L."/>
            <person name="Wiegand S."/>
            <person name="Kallscheuer N."/>
            <person name="da Costa M.S."/>
            <person name="Lobo-da-Cunha A."/>
            <person name="Jogler C."/>
            <person name="Lage O.M."/>
        </authorList>
    </citation>
    <scope>NUCLEOTIDE SEQUENCE [LARGE SCALE GENOMIC DNA]</scope>
    <source>
        <strain evidence="1 2">LzC2</strain>
    </source>
</reference>
<evidence type="ECO:0000313" key="1">
    <source>
        <dbReference type="EMBL" id="NNJ26902.1"/>
    </source>
</evidence>
<name>A0ABX1VGE2_9PLAN</name>
<keyword evidence="2" id="KW-1185">Reference proteome</keyword>
<dbReference type="EMBL" id="WTPX01000106">
    <property type="protein sequence ID" value="NNJ26902.1"/>
    <property type="molecule type" value="Genomic_DNA"/>
</dbReference>
<evidence type="ECO:0000313" key="2">
    <source>
        <dbReference type="Proteomes" id="UP000609651"/>
    </source>
</evidence>
<dbReference type="Proteomes" id="UP000609651">
    <property type="component" value="Unassembled WGS sequence"/>
</dbReference>
<accession>A0ABX1VGE2</accession>
<protein>
    <submittedName>
        <fullName evidence="1">Uncharacterized protein</fullName>
    </submittedName>
</protein>
<proteinExistence type="predicted"/>
<sequence>MPAALLLASALAVGTPLGGAPPVGDGQAGEAVPSVDLDWAGAADRMWAGPNLRANRLQDWRVRGGRLECVEAGPNKPLRTVVHTGVRLAGPGSFTASVQIEPATGDGDSPIGLVGGFARDSAAGLLIGAEPNLEPRGAAIVHHATGPGAGYFCGVTAEGRAFLRDLEQPLDAEPIKISGAAFPPSAKGPITITATVEGGRLSVKVTRGSSSARFTRGDLPAERLRGSVGLVSHPGSKAPDTTTGRWAFSNWTMSGDALAVADAACEIGPILGTKYTLDASRGDGPDRGLLTLQAQF</sequence>